<dbReference type="Proteomes" id="UP000193498">
    <property type="component" value="Unassembled WGS sequence"/>
</dbReference>
<organism evidence="1 2">
    <name type="scientific">Basidiobolus meristosporus CBS 931.73</name>
    <dbReference type="NCBI Taxonomy" id="1314790"/>
    <lineage>
        <taxon>Eukaryota</taxon>
        <taxon>Fungi</taxon>
        <taxon>Fungi incertae sedis</taxon>
        <taxon>Zoopagomycota</taxon>
        <taxon>Entomophthoromycotina</taxon>
        <taxon>Basidiobolomycetes</taxon>
        <taxon>Basidiobolales</taxon>
        <taxon>Basidiobolaceae</taxon>
        <taxon>Basidiobolus</taxon>
    </lineage>
</organism>
<sequence>MNCQKEIANVTKNPRKIRRKGKKKSESNQVILIQAVNSFALALEQASIGVGRSAGNFVQDRDAKCKVIQWQHNLPSSYLLNNQPKKRMSNIEDNGEQNNSSVSKVATYATTATISDKKTAAASSIFQNTILLIILSSKSDEDNDTHCLTRKEGTGHDDSFHITANCDESDGICNNQSSVKTNKVVEAEIVVNSVAKSLDNLTPGSDLPEQQISPLSSPGESANKVYPTCKEFDAAIQDLLLFLSSSQKNKDLTREVSISEIKSFTNDIMINEASCTASLVAVVTGNKEAIEQGRLLCHYDTPMSAAELKLLVSMHQEFLAFWLEVFYQEPGRMTCILHGNQGLKGISSTQANIYRNASIKQFLLLSIRISNANLKNQDKCWAVVAKKENVKSYILVRRF</sequence>
<accession>A0A1Y1ZDT4</accession>
<reference evidence="1 2" key="1">
    <citation type="submission" date="2016-07" db="EMBL/GenBank/DDBJ databases">
        <title>Pervasive Adenine N6-methylation of Active Genes in Fungi.</title>
        <authorList>
            <consortium name="DOE Joint Genome Institute"/>
            <person name="Mondo S.J."/>
            <person name="Dannebaum R.O."/>
            <person name="Kuo R.C."/>
            <person name="Labutti K."/>
            <person name="Haridas S."/>
            <person name="Kuo A."/>
            <person name="Salamov A."/>
            <person name="Ahrendt S.R."/>
            <person name="Lipzen A."/>
            <person name="Sullivan W."/>
            <person name="Andreopoulos W.B."/>
            <person name="Clum A."/>
            <person name="Lindquist E."/>
            <person name="Daum C."/>
            <person name="Ramamoorthy G.K."/>
            <person name="Gryganskyi A."/>
            <person name="Culley D."/>
            <person name="Magnuson J.K."/>
            <person name="James T.Y."/>
            <person name="O'Malley M.A."/>
            <person name="Stajich J.E."/>
            <person name="Spatafora J.W."/>
            <person name="Visel A."/>
            <person name="Grigoriev I.V."/>
        </authorList>
    </citation>
    <scope>NUCLEOTIDE SEQUENCE [LARGE SCALE GENOMIC DNA]</scope>
    <source>
        <strain evidence="1 2">CBS 931.73</strain>
    </source>
</reference>
<dbReference type="EMBL" id="MCFE01000001">
    <property type="protein sequence ID" value="ORY08443.1"/>
    <property type="molecule type" value="Genomic_DNA"/>
</dbReference>
<evidence type="ECO:0000313" key="2">
    <source>
        <dbReference type="Proteomes" id="UP000193498"/>
    </source>
</evidence>
<gene>
    <name evidence="1" type="ORF">K493DRAFT_295032</name>
</gene>
<name>A0A1Y1ZDT4_9FUNG</name>
<evidence type="ECO:0000313" key="1">
    <source>
        <dbReference type="EMBL" id="ORY08443.1"/>
    </source>
</evidence>
<dbReference type="InParanoid" id="A0A1Y1ZDT4"/>
<comment type="caution">
    <text evidence="1">The sequence shown here is derived from an EMBL/GenBank/DDBJ whole genome shotgun (WGS) entry which is preliminary data.</text>
</comment>
<protein>
    <submittedName>
        <fullName evidence="1">Uncharacterized protein</fullName>
    </submittedName>
</protein>
<keyword evidence="2" id="KW-1185">Reference proteome</keyword>
<proteinExistence type="predicted"/>
<dbReference type="AlphaFoldDB" id="A0A1Y1ZDT4"/>